<accession>A0A6A1WMF9</accession>
<feature type="compositionally biased region" description="Polar residues" evidence="1">
    <location>
        <begin position="1"/>
        <end position="10"/>
    </location>
</feature>
<keyword evidence="2" id="KW-0472">Membrane</keyword>
<evidence type="ECO:0000256" key="2">
    <source>
        <dbReference type="SAM" id="Phobius"/>
    </source>
</evidence>
<proteinExistence type="predicted"/>
<dbReference type="Proteomes" id="UP000516437">
    <property type="component" value="Chromosome 1"/>
</dbReference>
<keyword evidence="2" id="KW-1133">Transmembrane helix</keyword>
<keyword evidence="2" id="KW-0812">Transmembrane</keyword>
<name>A0A6A1WMF9_9ROSI</name>
<gene>
    <name evidence="3" type="ORF">CJ030_MR1G020561</name>
</gene>
<comment type="caution">
    <text evidence="3">The sequence shown here is derived from an EMBL/GenBank/DDBJ whole genome shotgun (WGS) entry which is preliminary data.</text>
</comment>
<evidence type="ECO:0000313" key="3">
    <source>
        <dbReference type="EMBL" id="KAB1226344.1"/>
    </source>
</evidence>
<feature type="region of interest" description="Disordered" evidence="1">
    <location>
        <begin position="1"/>
        <end position="132"/>
    </location>
</feature>
<keyword evidence="4" id="KW-1185">Reference proteome</keyword>
<feature type="transmembrane region" description="Helical" evidence="2">
    <location>
        <begin position="134"/>
        <end position="155"/>
    </location>
</feature>
<evidence type="ECO:0000313" key="4">
    <source>
        <dbReference type="Proteomes" id="UP000516437"/>
    </source>
</evidence>
<dbReference type="EMBL" id="RXIC02000019">
    <property type="protein sequence ID" value="KAB1226344.1"/>
    <property type="molecule type" value="Genomic_DNA"/>
</dbReference>
<reference evidence="3 4" key="1">
    <citation type="journal article" date="2019" name="Plant Biotechnol. J.">
        <title>The red bayberry genome and genetic basis of sex determination.</title>
        <authorList>
            <person name="Jia H.M."/>
            <person name="Jia H.J."/>
            <person name="Cai Q.L."/>
            <person name="Wang Y."/>
            <person name="Zhao H.B."/>
            <person name="Yang W.F."/>
            <person name="Wang G.Y."/>
            <person name="Li Y.H."/>
            <person name="Zhan D.L."/>
            <person name="Shen Y.T."/>
            <person name="Niu Q.F."/>
            <person name="Chang L."/>
            <person name="Qiu J."/>
            <person name="Zhao L."/>
            <person name="Xie H.B."/>
            <person name="Fu W.Y."/>
            <person name="Jin J."/>
            <person name="Li X.W."/>
            <person name="Jiao Y."/>
            <person name="Zhou C.C."/>
            <person name="Tu T."/>
            <person name="Chai C.Y."/>
            <person name="Gao J.L."/>
            <person name="Fan L.J."/>
            <person name="van de Weg E."/>
            <person name="Wang J.Y."/>
            <person name="Gao Z.S."/>
        </authorList>
    </citation>
    <scope>NUCLEOTIDE SEQUENCE [LARGE SCALE GENOMIC DNA]</scope>
    <source>
        <tissue evidence="3">Leaves</tissue>
    </source>
</reference>
<protein>
    <submittedName>
        <fullName evidence="3">Uncharacterized protein</fullName>
    </submittedName>
</protein>
<organism evidence="3 4">
    <name type="scientific">Morella rubra</name>
    <name type="common">Chinese bayberry</name>
    <dbReference type="NCBI Taxonomy" id="262757"/>
    <lineage>
        <taxon>Eukaryota</taxon>
        <taxon>Viridiplantae</taxon>
        <taxon>Streptophyta</taxon>
        <taxon>Embryophyta</taxon>
        <taxon>Tracheophyta</taxon>
        <taxon>Spermatophyta</taxon>
        <taxon>Magnoliopsida</taxon>
        <taxon>eudicotyledons</taxon>
        <taxon>Gunneridae</taxon>
        <taxon>Pentapetalae</taxon>
        <taxon>rosids</taxon>
        <taxon>fabids</taxon>
        <taxon>Fagales</taxon>
        <taxon>Myricaceae</taxon>
        <taxon>Morella</taxon>
    </lineage>
</organism>
<feature type="compositionally biased region" description="Low complexity" evidence="1">
    <location>
        <begin position="20"/>
        <end position="71"/>
    </location>
</feature>
<feature type="compositionally biased region" description="Low complexity" evidence="1">
    <location>
        <begin position="96"/>
        <end position="115"/>
    </location>
</feature>
<sequence length="161" mass="16845">MEPNESQLSSYFHHHHQQNPTATPTTAASPTNGLLPPAEGAGPLPTYPHPSSVPSSAVTATTAATTTSSSPLEGALAVKRKRGRPRKYGTPEQALAAKKAASAAAQQQTTSSHSSSSKEKKDPAFGSSRKSLHVAPGGSFSLAFLFFLLALPRFLVSWRAP</sequence>
<dbReference type="AlphaFoldDB" id="A0A6A1WMF9"/>
<evidence type="ECO:0000256" key="1">
    <source>
        <dbReference type="SAM" id="MobiDB-lite"/>
    </source>
</evidence>
<feature type="compositionally biased region" description="Basic residues" evidence="1">
    <location>
        <begin position="78"/>
        <end position="87"/>
    </location>
</feature>